<protein>
    <submittedName>
        <fullName evidence="1">Uncharacterized protein</fullName>
    </submittedName>
</protein>
<accession>A0A3A6SX05</accession>
<dbReference type="EMBL" id="QYYH01000301">
    <property type="protein sequence ID" value="RJY00034.1"/>
    <property type="molecule type" value="Genomic_DNA"/>
</dbReference>
<feature type="non-terminal residue" evidence="1">
    <location>
        <position position="70"/>
    </location>
</feature>
<comment type="caution">
    <text evidence="1">The sequence shown here is derived from an EMBL/GenBank/DDBJ whole genome shotgun (WGS) entry which is preliminary data.</text>
</comment>
<name>A0A3A6SX05_9GAMM</name>
<evidence type="ECO:0000313" key="2">
    <source>
        <dbReference type="Proteomes" id="UP000273022"/>
    </source>
</evidence>
<gene>
    <name evidence="1" type="ORF">D5R81_20210</name>
</gene>
<organism evidence="1 2">
    <name type="scientific">Parashewanella spongiae</name>
    <dbReference type="NCBI Taxonomy" id="342950"/>
    <lineage>
        <taxon>Bacteria</taxon>
        <taxon>Pseudomonadati</taxon>
        <taxon>Pseudomonadota</taxon>
        <taxon>Gammaproteobacteria</taxon>
        <taxon>Alteromonadales</taxon>
        <taxon>Shewanellaceae</taxon>
        <taxon>Parashewanella</taxon>
    </lineage>
</organism>
<evidence type="ECO:0000313" key="1">
    <source>
        <dbReference type="EMBL" id="RJY00034.1"/>
    </source>
</evidence>
<keyword evidence="2" id="KW-1185">Reference proteome</keyword>
<reference evidence="1 2" key="1">
    <citation type="submission" date="2018-09" db="EMBL/GenBank/DDBJ databases">
        <title>Phylogeny of the Shewanellaceae, and recommendation for two new genera, Pseudoshewanella and Parashewanella.</title>
        <authorList>
            <person name="Wang G."/>
        </authorList>
    </citation>
    <scope>NUCLEOTIDE SEQUENCE [LARGE SCALE GENOMIC DNA]</scope>
    <source>
        <strain evidence="1 2">KCTC 22492</strain>
    </source>
</reference>
<proteinExistence type="predicted"/>
<dbReference type="Proteomes" id="UP000273022">
    <property type="component" value="Unassembled WGS sequence"/>
</dbReference>
<dbReference type="AlphaFoldDB" id="A0A3A6SX05"/>
<dbReference type="RefSeq" id="WP_424450124.1">
    <property type="nucleotide sequence ID" value="NZ_ML064883.1"/>
</dbReference>
<sequence length="70" mass="7949">MARSVNHDLAIVTNCYTFGVLPRVIEKLQLSNEEKSFLVDLIAKGKTSARKLKRANILLMSNNRMSQDKE</sequence>